<dbReference type="EMBL" id="JAIWYP010000014">
    <property type="protein sequence ID" value="KAH3712201.1"/>
    <property type="molecule type" value="Genomic_DNA"/>
</dbReference>
<comment type="caution">
    <text evidence="1">The sequence shown here is derived from an EMBL/GenBank/DDBJ whole genome shotgun (WGS) entry which is preliminary data.</text>
</comment>
<sequence length="85" mass="9172">MSTHTAPRPKVIFPDTADIPLNLFGSTLSSYGGILLSQPLQLTAYLDWIGTLHGPCLHRCPENSGKSSYIVHIQAVIGKNSPQQA</sequence>
<reference evidence="1" key="2">
    <citation type="submission" date="2020-11" db="EMBL/GenBank/DDBJ databases">
        <authorList>
            <person name="McCartney M.A."/>
            <person name="Auch B."/>
            <person name="Kono T."/>
            <person name="Mallez S."/>
            <person name="Becker A."/>
            <person name="Gohl D.M."/>
            <person name="Silverstein K.A.T."/>
            <person name="Koren S."/>
            <person name="Bechman K.B."/>
            <person name="Herman A."/>
            <person name="Abrahante J.E."/>
            <person name="Garbe J."/>
        </authorList>
    </citation>
    <scope>NUCLEOTIDE SEQUENCE</scope>
    <source>
        <strain evidence="1">Duluth1</strain>
        <tissue evidence="1">Whole animal</tissue>
    </source>
</reference>
<keyword evidence="2" id="KW-1185">Reference proteome</keyword>
<organism evidence="1 2">
    <name type="scientific">Dreissena polymorpha</name>
    <name type="common">Zebra mussel</name>
    <name type="synonym">Mytilus polymorpha</name>
    <dbReference type="NCBI Taxonomy" id="45954"/>
    <lineage>
        <taxon>Eukaryota</taxon>
        <taxon>Metazoa</taxon>
        <taxon>Spiralia</taxon>
        <taxon>Lophotrochozoa</taxon>
        <taxon>Mollusca</taxon>
        <taxon>Bivalvia</taxon>
        <taxon>Autobranchia</taxon>
        <taxon>Heteroconchia</taxon>
        <taxon>Euheterodonta</taxon>
        <taxon>Imparidentia</taxon>
        <taxon>Neoheterodontei</taxon>
        <taxon>Myida</taxon>
        <taxon>Dreissenoidea</taxon>
        <taxon>Dreissenidae</taxon>
        <taxon>Dreissena</taxon>
    </lineage>
</organism>
<gene>
    <name evidence="1" type="ORF">DPMN_071884</name>
</gene>
<reference evidence="1" key="1">
    <citation type="journal article" date="2019" name="bioRxiv">
        <title>The Genome of the Zebra Mussel, Dreissena polymorpha: A Resource for Invasive Species Research.</title>
        <authorList>
            <person name="McCartney M.A."/>
            <person name="Auch B."/>
            <person name="Kono T."/>
            <person name="Mallez S."/>
            <person name="Zhang Y."/>
            <person name="Obille A."/>
            <person name="Becker A."/>
            <person name="Abrahante J.E."/>
            <person name="Garbe J."/>
            <person name="Badalamenti J.P."/>
            <person name="Herman A."/>
            <person name="Mangelson H."/>
            <person name="Liachko I."/>
            <person name="Sullivan S."/>
            <person name="Sone E.D."/>
            <person name="Koren S."/>
            <person name="Silverstein K.A.T."/>
            <person name="Beckman K.B."/>
            <person name="Gohl D.M."/>
        </authorList>
    </citation>
    <scope>NUCLEOTIDE SEQUENCE</scope>
    <source>
        <strain evidence="1">Duluth1</strain>
        <tissue evidence="1">Whole animal</tissue>
    </source>
</reference>
<evidence type="ECO:0000313" key="2">
    <source>
        <dbReference type="Proteomes" id="UP000828390"/>
    </source>
</evidence>
<name>A0A9D4BQ19_DREPO</name>
<dbReference type="AlphaFoldDB" id="A0A9D4BQ19"/>
<dbReference type="Proteomes" id="UP000828390">
    <property type="component" value="Unassembled WGS sequence"/>
</dbReference>
<evidence type="ECO:0000313" key="1">
    <source>
        <dbReference type="EMBL" id="KAH3712201.1"/>
    </source>
</evidence>
<accession>A0A9D4BQ19</accession>
<proteinExistence type="predicted"/>
<protein>
    <submittedName>
        <fullName evidence="1">Uncharacterized protein</fullName>
    </submittedName>
</protein>